<organism evidence="1">
    <name type="scientific">Ovis aries</name>
    <name type="common">Sheep</name>
    <dbReference type="NCBI Taxonomy" id="9940"/>
    <lineage>
        <taxon>Eukaryota</taxon>
        <taxon>Metazoa</taxon>
        <taxon>Chordata</taxon>
        <taxon>Craniata</taxon>
        <taxon>Vertebrata</taxon>
        <taxon>Euteleostomi</taxon>
        <taxon>Mammalia</taxon>
        <taxon>Eutheria</taxon>
        <taxon>Laurasiatheria</taxon>
        <taxon>Artiodactyla</taxon>
        <taxon>Ruminantia</taxon>
        <taxon>Pecora</taxon>
        <taxon>Bovidae</taxon>
        <taxon>Caprinae</taxon>
        <taxon>Ovis</taxon>
    </lineage>
</organism>
<accession>A0AC11E2J4</accession>
<dbReference type="Ensembl" id="ENSOART00020050734.1">
    <property type="protein sequence ID" value="ENSOARP00020054323.1"/>
    <property type="gene ID" value="ENSOARG00020003413.2"/>
</dbReference>
<proteinExistence type="predicted"/>
<evidence type="ECO:0000313" key="1">
    <source>
        <dbReference type="Ensembl" id="ENSOARP00020054323.1"/>
    </source>
</evidence>
<sequence length="321" mass="36581">MAPWALLTPGVLVRTGHTVLTWGITLVLFLHDTALRQWEEQGELLLPLTFLLLVLGSLLLYLTVSLMDPGYVNVLPQPQEEAKEEQTAMVPQAIPLRRCRYCMVLQPLRARHCRECRRCVRRYDHHCPWMENCVGERNHPLFVAYLALQLAVLLWALYLAWWVSLVPWVWGRTSTPQAPSSGASHPLPNCRPLGRPCPCRRDSSGSLSLSFPCRSGLRFFQPWGLWLRSSGLLFATFLLLSLFSLVASLLLASHLYLVASNTTTWEFISSHRIAYLRQRPGNPFDRGLTRNLAHFFCGWPSGSWETLWAEDEEEEGSSQVV</sequence>
<reference evidence="1" key="2">
    <citation type="submission" date="2025-08" db="UniProtKB">
        <authorList>
            <consortium name="Ensembl"/>
        </authorList>
    </citation>
    <scope>IDENTIFICATION</scope>
</reference>
<gene>
    <name evidence="1" type="primary">ZDHHC12</name>
</gene>
<protein>
    <submittedName>
        <fullName evidence="1">Zinc finger DHHC-type palmitoyltransferase 12</fullName>
    </submittedName>
</protein>
<name>A0AC11E2J4_SHEEP</name>
<reference evidence="1" key="1">
    <citation type="submission" date="2020-11" db="EMBL/GenBank/DDBJ databases">
        <authorList>
            <person name="Davenport K.M."/>
            <person name="Bickhart D.M."/>
            <person name="Smith T.P.L."/>
            <person name="Murdoch B.M."/>
            <person name="Rosen B.D."/>
        </authorList>
    </citation>
    <scope>NUCLEOTIDE SEQUENCE [LARGE SCALE GENOMIC DNA]</scope>
    <source>
        <strain evidence="1">OAR_USU_Benz2616</strain>
    </source>
</reference>
<reference evidence="1" key="3">
    <citation type="submission" date="2025-09" db="UniProtKB">
        <authorList>
            <consortium name="Ensembl"/>
        </authorList>
    </citation>
    <scope>IDENTIFICATION</scope>
</reference>